<comment type="caution">
    <text evidence="2">The sequence shown here is derived from an EMBL/GenBank/DDBJ whole genome shotgun (WGS) entry which is preliminary data.</text>
</comment>
<name>A0A5D6V7B3_9BACT</name>
<keyword evidence="3" id="KW-1185">Reference proteome</keyword>
<dbReference type="Gene3D" id="2.60.40.1120">
    <property type="entry name" value="Carboxypeptidase-like, regulatory domain"/>
    <property type="match status" value="1"/>
</dbReference>
<dbReference type="SUPFAM" id="SSF49452">
    <property type="entry name" value="Starch-binding domain-like"/>
    <property type="match status" value="1"/>
</dbReference>
<evidence type="ECO:0000313" key="2">
    <source>
        <dbReference type="EMBL" id="TYZ11426.1"/>
    </source>
</evidence>
<dbReference type="Pfam" id="PF14321">
    <property type="entry name" value="DUF4382"/>
    <property type="match status" value="1"/>
</dbReference>
<dbReference type="AlphaFoldDB" id="A0A5D6V7B3"/>
<protein>
    <submittedName>
        <fullName evidence="2">DUF4382 domain-containing protein</fullName>
    </submittedName>
</protein>
<dbReference type="EMBL" id="VTHL01000005">
    <property type="protein sequence ID" value="TYZ11426.1"/>
    <property type="molecule type" value="Genomic_DNA"/>
</dbReference>
<gene>
    <name evidence="2" type="ORF">FY528_06960</name>
</gene>
<organism evidence="2 3">
    <name type="scientific">Hymenobacter lutimineralis</name>
    <dbReference type="NCBI Taxonomy" id="2606448"/>
    <lineage>
        <taxon>Bacteria</taxon>
        <taxon>Pseudomonadati</taxon>
        <taxon>Bacteroidota</taxon>
        <taxon>Cytophagia</taxon>
        <taxon>Cytophagales</taxon>
        <taxon>Hymenobacteraceae</taxon>
        <taxon>Hymenobacter</taxon>
    </lineage>
</organism>
<accession>A0A5D6V7B3</accession>
<evidence type="ECO:0000313" key="3">
    <source>
        <dbReference type="Proteomes" id="UP000322791"/>
    </source>
</evidence>
<dbReference type="RefSeq" id="WP_149070271.1">
    <property type="nucleotide sequence ID" value="NZ_VTHL01000005.1"/>
</dbReference>
<feature type="domain" description="DUF4382" evidence="1">
    <location>
        <begin position="31"/>
        <end position="170"/>
    </location>
</feature>
<evidence type="ECO:0000259" key="1">
    <source>
        <dbReference type="Pfam" id="PF14321"/>
    </source>
</evidence>
<sequence length="266" mass="28409">MKFLRFLPLALASLVFTGCNDKDNASDAAGIQVLLIDAPGDYKAVNIDLQKVQVNATDAAGEEGWQDLDVTAGKYDLLKLVNGTYAPIVAGQNFPAGRIQQIRLVLGPNNTLTLKDGTTVDLKVPSGQTSGLKVNVNEDLQVGTYYTFVLDFDVAKSVVARGNGEYNLKPVIRAVPFALTGNIVGKVMPLAARPQVMAIRTDIANGDTVNTYTDATGGFKLLGVKVGTYRVEFKAAAPYKDTQRENVTVVANSSQPTDLGLITLTE</sequence>
<dbReference type="InterPro" id="IPR025491">
    <property type="entry name" value="DUF4382"/>
</dbReference>
<reference evidence="2 3" key="1">
    <citation type="submission" date="2019-08" db="EMBL/GenBank/DDBJ databases">
        <authorList>
            <person name="Seo M.-J."/>
        </authorList>
    </citation>
    <scope>NUCLEOTIDE SEQUENCE [LARGE SCALE GENOMIC DNA]</scope>
    <source>
        <strain evidence="2 3">KIGAM108</strain>
    </source>
</reference>
<dbReference type="InterPro" id="IPR013784">
    <property type="entry name" value="Carb-bd-like_fold"/>
</dbReference>
<dbReference type="Proteomes" id="UP000322791">
    <property type="component" value="Unassembled WGS sequence"/>
</dbReference>
<proteinExistence type="predicted"/>
<dbReference type="PROSITE" id="PS51257">
    <property type="entry name" value="PROKAR_LIPOPROTEIN"/>
    <property type="match status" value="1"/>
</dbReference>
<dbReference type="GO" id="GO:0030246">
    <property type="term" value="F:carbohydrate binding"/>
    <property type="evidence" value="ECO:0007669"/>
    <property type="project" value="InterPro"/>
</dbReference>